<dbReference type="OrthoDB" id="1635914at2759"/>
<dbReference type="AlphaFoldDB" id="A0A9J6A1S1"/>
<reference evidence="7 8" key="1">
    <citation type="submission" date="2020-09" db="EMBL/GenBank/DDBJ databases">
        <title>De no assembly of potato wild relative species, Solanum commersonii.</title>
        <authorList>
            <person name="Cho K."/>
        </authorList>
    </citation>
    <scope>NUCLEOTIDE SEQUENCE [LARGE SCALE GENOMIC DNA]</scope>
    <source>
        <strain evidence="7">LZ3.2</strain>
        <tissue evidence="7">Leaf</tissue>
    </source>
</reference>
<evidence type="ECO:0000259" key="6">
    <source>
        <dbReference type="Pfam" id="PF03088"/>
    </source>
</evidence>
<organism evidence="7 8">
    <name type="scientific">Solanum commersonii</name>
    <name type="common">Commerson's wild potato</name>
    <name type="synonym">Commerson's nightshade</name>
    <dbReference type="NCBI Taxonomy" id="4109"/>
    <lineage>
        <taxon>Eukaryota</taxon>
        <taxon>Viridiplantae</taxon>
        <taxon>Streptophyta</taxon>
        <taxon>Embryophyta</taxon>
        <taxon>Tracheophyta</taxon>
        <taxon>Spermatophyta</taxon>
        <taxon>Magnoliopsida</taxon>
        <taxon>eudicotyledons</taxon>
        <taxon>Gunneridae</taxon>
        <taxon>Pentapetalae</taxon>
        <taxon>asterids</taxon>
        <taxon>lamiids</taxon>
        <taxon>Solanales</taxon>
        <taxon>Solanaceae</taxon>
        <taxon>Solanoideae</taxon>
        <taxon>Solaneae</taxon>
        <taxon>Solanum</taxon>
    </lineage>
</organism>
<feature type="domain" description="Strictosidine synthase conserved region" evidence="6">
    <location>
        <begin position="126"/>
        <end position="203"/>
    </location>
</feature>
<dbReference type="InterPro" id="IPR011042">
    <property type="entry name" value="6-blade_b-propeller_TolB-like"/>
</dbReference>
<comment type="similarity">
    <text evidence="2">Belongs to the strictosidine synthase family.</text>
</comment>
<evidence type="ECO:0000313" key="7">
    <source>
        <dbReference type="EMBL" id="KAG5618400.1"/>
    </source>
</evidence>
<evidence type="ECO:0000256" key="4">
    <source>
        <dbReference type="ARBA" id="ARBA00023180"/>
    </source>
</evidence>
<keyword evidence="5" id="KW-0472">Membrane</keyword>
<keyword evidence="4" id="KW-0325">Glycoprotein</keyword>
<dbReference type="GO" id="GO:0016787">
    <property type="term" value="F:hydrolase activity"/>
    <property type="evidence" value="ECO:0007669"/>
    <property type="project" value="TreeGrafter"/>
</dbReference>
<dbReference type="PANTHER" id="PTHR10426">
    <property type="entry name" value="STRICTOSIDINE SYNTHASE-RELATED"/>
    <property type="match status" value="1"/>
</dbReference>
<evidence type="ECO:0000256" key="2">
    <source>
        <dbReference type="ARBA" id="ARBA00009191"/>
    </source>
</evidence>
<keyword evidence="5" id="KW-0812">Transmembrane</keyword>
<keyword evidence="3" id="KW-0926">Vacuole</keyword>
<dbReference type="EMBL" id="JACXVP010000003">
    <property type="protein sequence ID" value="KAG5618400.1"/>
    <property type="molecule type" value="Genomic_DNA"/>
</dbReference>
<keyword evidence="5" id="KW-1133">Transmembrane helix</keyword>
<protein>
    <recommendedName>
        <fullName evidence="6">Strictosidine synthase conserved region domain-containing protein</fullName>
    </recommendedName>
</protein>
<dbReference type="Gene3D" id="2.120.10.30">
    <property type="entry name" value="TolB, C-terminal domain"/>
    <property type="match status" value="4"/>
</dbReference>
<evidence type="ECO:0000313" key="8">
    <source>
        <dbReference type="Proteomes" id="UP000824120"/>
    </source>
</evidence>
<gene>
    <name evidence="7" type="ORF">H5410_018224</name>
</gene>
<dbReference type="Proteomes" id="UP000824120">
    <property type="component" value="Chromosome 3"/>
</dbReference>
<feature type="transmembrane region" description="Helical" evidence="5">
    <location>
        <begin position="291"/>
        <end position="312"/>
    </location>
</feature>
<dbReference type="Pfam" id="PF03088">
    <property type="entry name" value="Str_synth"/>
    <property type="match status" value="4"/>
</dbReference>
<comment type="caution">
    <text evidence="7">The sequence shown here is derived from an EMBL/GenBank/DDBJ whole genome shotgun (WGS) entry which is preliminary data.</text>
</comment>
<evidence type="ECO:0000256" key="5">
    <source>
        <dbReference type="SAM" id="Phobius"/>
    </source>
</evidence>
<keyword evidence="8" id="KW-1185">Reference proteome</keyword>
<dbReference type="InterPro" id="IPR018119">
    <property type="entry name" value="Strictosidine_synth_cons-reg"/>
</dbReference>
<feature type="domain" description="Strictosidine synthase conserved region" evidence="6">
    <location>
        <begin position="1072"/>
        <end position="1159"/>
    </location>
</feature>
<feature type="domain" description="Strictosidine synthase conserved region" evidence="6">
    <location>
        <begin position="436"/>
        <end position="523"/>
    </location>
</feature>
<dbReference type="GO" id="GO:0005773">
    <property type="term" value="C:vacuole"/>
    <property type="evidence" value="ECO:0007669"/>
    <property type="project" value="UniProtKB-SubCell"/>
</dbReference>
<sequence>MSHLTLFIAHCHVSNFGPDSSAFDTKGGGPYTGVGDGRVLKYQGPNVGFTEFAITSPNRTKERCEGTNDPISQPIYGRPYGPGFYRKTGDLYITDAYYGLLVVKPSGGLATPLVTSFEGTPFAYLDSLDIDQERGIIYFVDSGAIFRTSNRLLIALSGDTTGRLFKYDIATKQVTLLLDKLSGAAGVALSKDKSYLLVSEAIANSSDVFANIDGNPDNIKRTVSGDFWVAVVSVKLKLLIIPTIISTGQRMNQSGQVVETRDFTAQYTSPNRITEVHEYNDKLYIKTRTSLVLMMFNLMYILIFLNVSPYLVHCAFSQLQLPLQTFGPDSFAFDTKGGGPYTGVGDGRVMKYQGPNVGFTEFAITSPNRTKERCDGTNDPISQSICGRPYGVGFYNKTGDLYITDAYYGLLVVKPSGGLATPLVTSFEGTPFAFLDSLDIDQEEGVIYFVDSGAIFQTGNRLLIVLSGDTTGRLFKYDIATKQVTLLLDGLSGAAGVALSKDKSYLLVSEAIGKRIRRFWLKGAKANSSDVFANIDGNPDNIKRTVSGDFWVAVVSVKLKVIIPTIISTGQRMNQSGQVVETRDFTAQYKSLNGITEVQEYNGKLYIGSLDQNFIGVDDILILLNVSFYLVHCTFSTLQLKLQISGPDSAAFDPKGDGPYACVGDGRLIKYKDPNVSFTEFAITSPNRTKKRCDGTNDPISQPVCGRPYGLGFYDKTGDLYITDAYYGLVMAKPSGGLVTRVATSFEGTPFAFLDSLDIDQEMGIIYFVDSGAIFRTGNRLLIALSGDTTGRLFKYDIATKQVTLLLNKLSGPAGIALSKDKSYLLVSETIAKKIRRFWLTGAKAKSSDVFANIDGNPDNIKRTESGDFWVAVVSIKLKFLNIPAIISTGQRMNEMGEVVETRDFTAQYKGINGITEVQEYKGKLYVGSLDHKFIGILIILNASPYLVQCAFSRLQLPLRTFGPDSAAFDTKGDGPYTGVGDGRVFKYQGPNTGFTEFAITSPNRTKQICNGTNDPISQLSCGRPYGVGFYNKSGDLYITDAYYGLLVVTPSGGLATPLVTSFEGRPFAFLDSLDIDLEEGIIYFVDAGAIFRTSNRFLIALSGDTTGRLFKYEIATKQVTLLLDKLSGPAGVALNNDKSYLLVSEAIGKRITRFWLEDNIRRTVSGDFWVAVVSVKIKLLIIPTLNSTGQRINQLGEVVETRDFTAQYTSANGITEVQEYNDKLYIGSLDQNFIGVDGV</sequence>
<proteinExistence type="inferred from homology"/>
<evidence type="ECO:0000256" key="1">
    <source>
        <dbReference type="ARBA" id="ARBA00004116"/>
    </source>
</evidence>
<feature type="domain" description="Strictosidine synthase conserved region" evidence="6">
    <location>
        <begin position="755"/>
        <end position="842"/>
    </location>
</feature>
<dbReference type="GO" id="GO:0012505">
    <property type="term" value="C:endomembrane system"/>
    <property type="evidence" value="ECO:0007669"/>
    <property type="project" value="TreeGrafter"/>
</dbReference>
<dbReference type="SUPFAM" id="SSF63829">
    <property type="entry name" value="Calcium-dependent phosphotriesterase"/>
    <property type="match status" value="4"/>
</dbReference>
<name>A0A9J6A1S1_SOLCO</name>
<dbReference type="PANTHER" id="PTHR10426:SF100">
    <property type="entry name" value="STRICTOSIDINE SYNTHASE CONSERVED REGION DOMAIN-CONTAINING PROTEIN"/>
    <property type="match status" value="1"/>
</dbReference>
<evidence type="ECO:0000256" key="3">
    <source>
        <dbReference type="ARBA" id="ARBA00022554"/>
    </source>
</evidence>
<accession>A0A9J6A1S1</accession>
<comment type="subcellular location">
    <subcellularLocation>
        <location evidence="1">Vacuole</location>
    </subcellularLocation>
</comment>